<dbReference type="Proteomes" id="UP001617351">
    <property type="component" value="Unassembled WGS sequence"/>
</dbReference>
<evidence type="ECO:0000259" key="4">
    <source>
        <dbReference type="Pfam" id="PF03816"/>
    </source>
</evidence>
<comment type="caution">
    <text evidence="6">The sequence shown here is derived from an EMBL/GenBank/DDBJ whole genome shotgun (WGS) entry which is preliminary data.</text>
</comment>
<dbReference type="Gene3D" id="3.30.70.2390">
    <property type="match status" value="1"/>
</dbReference>
<evidence type="ECO:0000313" key="6">
    <source>
        <dbReference type="EMBL" id="MFJ2824989.1"/>
    </source>
</evidence>
<dbReference type="Pfam" id="PF13399">
    <property type="entry name" value="LytR_C"/>
    <property type="match status" value="1"/>
</dbReference>
<feature type="domain" description="LytR/CpsA/Psr regulator C-terminal" evidence="5">
    <location>
        <begin position="438"/>
        <end position="531"/>
    </location>
</feature>
<dbReference type="PANTHER" id="PTHR33392:SF6">
    <property type="entry name" value="POLYISOPRENYL-TEICHOIC ACID--PEPTIDOGLYCAN TEICHOIC ACID TRANSFERASE TAGU"/>
    <property type="match status" value="1"/>
</dbReference>
<dbReference type="InterPro" id="IPR004474">
    <property type="entry name" value="LytR_CpsA_psr"/>
</dbReference>
<feature type="transmembrane region" description="Helical" evidence="3">
    <location>
        <begin position="60"/>
        <end position="83"/>
    </location>
</feature>
<organism evidence="6 7">
    <name type="scientific">Streptomyces toxytricini</name>
    <name type="common">Actinomyces toxytricini</name>
    <dbReference type="NCBI Taxonomy" id="67369"/>
    <lineage>
        <taxon>Bacteria</taxon>
        <taxon>Bacillati</taxon>
        <taxon>Actinomycetota</taxon>
        <taxon>Actinomycetes</taxon>
        <taxon>Kitasatosporales</taxon>
        <taxon>Streptomycetaceae</taxon>
        <taxon>Streptomyces</taxon>
    </lineage>
</organism>
<dbReference type="EMBL" id="JBIUYY010000015">
    <property type="protein sequence ID" value="MFJ2824989.1"/>
    <property type="molecule type" value="Genomic_DNA"/>
</dbReference>
<evidence type="ECO:0000256" key="3">
    <source>
        <dbReference type="SAM" id="Phobius"/>
    </source>
</evidence>
<reference evidence="6 7" key="1">
    <citation type="submission" date="2024-10" db="EMBL/GenBank/DDBJ databases">
        <title>The Natural Products Discovery Center: Release of the First 8490 Sequenced Strains for Exploring Actinobacteria Biosynthetic Diversity.</title>
        <authorList>
            <person name="Kalkreuter E."/>
            <person name="Kautsar S.A."/>
            <person name="Yang D."/>
            <person name="Bader C.D."/>
            <person name="Teijaro C.N."/>
            <person name="Fluegel L."/>
            <person name="Davis C.M."/>
            <person name="Simpson J.R."/>
            <person name="Lauterbach L."/>
            <person name="Steele A.D."/>
            <person name="Gui C."/>
            <person name="Meng S."/>
            <person name="Li G."/>
            <person name="Viehrig K."/>
            <person name="Ye F."/>
            <person name="Su P."/>
            <person name="Kiefer A.F."/>
            <person name="Nichols A."/>
            <person name="Cepeda A.J."/>
            <person name="Yan W."/>
            <person name="Fan B."/>
            <person name="Jiang Y."/>
            <person name="Adhikari A."/>
            <person name="Zheng C.-J."/>
            <person name="Schuster L."/>
            <person name="Cowan T.M."/>
            <person name="Smanski M.J."/>
            <person name="Chevrette M.G."/>
            <person name="De Carvalho L.P.S."/>
            <person name="Shen B."/>
        </authorList>
    </citation>
    <scope>NUCLEOTIDE SEQUENCE [LARGE SCALE GENOMIC DNA]</scope>
    <source>
        <strain evidence="6 7">NPDC087220</strain>
    </source>
</reference>
<evidence type="ECO:0000256" key="2">
    <source>
        <dbReference type="SAM" id="MobiDB-lite"/>
    </source>
</evidence>
<feature type="region of interest" description="Disordered" evidence="2">
    <location>
        <begin position="1"/>
        <end position="52"/>
    </location>
</feature>
<keyword evidence="3" id="KW-0472">Membrane</keyword>
<gene>
    <name evidence="6" type="ORF">ACIO7M_28340</name>
</gene>
<feature type="domain" description="Cell envelope-related transcriptional attenuator" evidence="4">
    <location>
        <begin position="146"/>
        <end position="306"/>
    </location>
</feature>
<feature type="region of interest" description="Disordered" evidence="2">
    <location>
        <begin position="531"/>
        <end position="561"/>
    </location>
</feature>
<accession>A0ABW8ENZ6</accession>
<name>A0ABW8ENZ6_STRT5</name>
<dbReference type="NCBIfam" id="TIGR00350">
    <property type="entry name" value="lytR_cpsA_psr"/>
    <property type="match status" value="1"/>
</dbReference>
<feature type="compositionally biased region" description="Low complexity" evidence="2">
    <location>
        <begin position="22"/>
        <end position="52"/>
    </location>
</feature>
<keyword evidence="7" id="KW-1185">Reference proteome</keyword>
<feature type="region of interest" description="Disordered" evidence="2">
    <location>
        <begin position="392"/>
        <end position="438"/>
    </location>
</feature>
<evidence type="ECO:0000259" key="5">
    <source>
        <dbReference type="Pfam" id="PF13399"/>
    </source>
</evidence>
<evidence type="ECO:0000313" key="7">
    <source>
        <dbReference type="Proteomes" id="UP001617351"/>
    </source>
</evidence>
<protein>
    <submittedName>
        <fullName evidence="6">LCP family protein</fullName>
    </submittedName>
</protein>
<dbReference type="PANTHER" id="PTHR33392">
    <property type="entry name" value="POLYISOPRENYL-TEICHOIC ACID--PEPTIDOGLYCAN TEICHOIC ACID TRANSFERASE TAGU"/>
    <property type="match status" value="1"/>
</dbReference>
<comment type="similarity">
    <text evidence="1">Belongs to the LytR/CpsA/Psr (LCP) family.</text>
</comment>
<dbReference type="InterPro" id="IPR027381">
    <property type="entry name" value="LytR/CpsA/Psr_C"/>
</dbReference>
<sequence>MRSNSVRGEGAPARPDGDTADGGPAARGGVPAARPGAGSAAGAAAASGAGSAPRRGKRRILRWTASVLAFLILATAAAGYLYYRHLNGSIQTDALNLGENKLGGSKPNAFGQTPLNILLIGSDARDGEENKALGGAKDTFDGPPLADVQMLLHLSADRSNMSVVSMPRDTMLKMPKCTEPNGKVHQASRGLVQTNESLSRGGPGCTVAAWQELTRIPIDHFMMIDFKGVVTMADAIGGVPVCVQENVHSLTRDGKGSGLKLPKGENVIQGEVALQWLRTRYGFEDGSDIGRAHAQHMYMNSLAREFRRNAKLSNPMKLNSLAQAAIKAMVVDSGLNKIDKLYDLSMELKKVDPSRITMTTMPWIPSPSDSARVEPKPGEADDLFRMIREDIPLDGKGPEQPAAPGATPSPGASGASATPASPAPSQPTADPAAPPGKIAVSVRNATGGRDGAQGRVKGRAGEVAAVLAGKGFTRAVADTLTGSEDTTVVRFSSPAQAGDAAAVATALGLPASAVQKTDDVPGIVLFVGKDWRTGSAPTPPPPAPTKAPDSSRPLNGGNDKECMAIQPGFTW</sequence>
<feature type="compositionally biased region" description="Low complexity" evidence="2">
    <location>
        <begin position="402"/>
        <end position="420"/>
    </location>
</feature>
<dbReference type="Gene3D" id="3.40.630.190">
    <property type="entry name" value="LCP protein"/>
    <property type="match status" value="1"/>
</dbReference>
<evidence type="ECO:0000256" key="1">
    <source>
        <dbReference type="ARBA" id="ARBA00006068"/>
    </source>
</evidence>
<dbReference type="RefSeq" id="WP_402385904.1">
    <property type="nucleotide sequence ID" value="NZ_JBIUYY010000015.1"/>
</dbReference>
<proteinExistence type="inferred from homology"/>
<dbReference type="Pfam" id="PF03816">
    <property type="entry name" value="LytR_cpsA_psr"/>
    <property type="match status" value="1"/>
</dbReference>
<keyword evidence="3" id="KW-1133">Transmembrane helix</keyword>
<keyword evidence="3" id="KW-0812">Transmembrane</keyword>
<dbReference type="InterPro" id="IPR050922">
    <property type="entry name" value="LytR/CpsA/Psr_CW_biosynth"/>
</dbReference>